<evidence type="ECO:0000313" key="5">
    <source>
        <dbReference type="Proteomes" id="UP001172102"/>
    </source>
</evidence>
<keyword evidence="1" id="KW-0862">Zinc</keyword>
<dbReference type="Proteomes" id="UP001172102">
    <property type="component" value="Unassembled WGS sequence"/>
</dbReference>
<protein>
    <recommendedName>
        <fullName evidence="3">C3H1-type domain-containing protein</fullName>
    </recommendedName>
</protein>
<dbReference type="InterPro" id="IPR000571">
    <property type="entry name" value="Znf_CCCH"/>
</dbReference>
<feature type="compositionally biased region" description="Basic and acidic residues" evidence="2">
    <location>
        <begin position="423"/>
        <end position="434"/>
    </location>
</feature>
<evidence type="ECO:0000256" key="1">
    <source>
        <dbReference type="PROSITE-ProRule" id="PRU00723"/>
    </source>
</evidence>
<reference evidence="4" key="1">
    <citation type="submission" date="2023-06" db="EMBL/GenBank/DDBJ databases">
        <title>Genome-scale phylogeny and comparative genomics of the fungal order Sordariales.</title>
        <authorList>
            <consortium name="Lawrence Berkeley National Laboratory"/>
            <person name="Hensen N."/>
            <person name="Bonometti L."/>
            <person name="Westerberg I."/>
            <person name="Brannstrom I.O."/>
            <person name="Guillou S."/>
            <person name="Cros-Aarteil S."/>
            <person name="Calhoun S."/>
            <person name="Haridas S."/>
            <person name="Kuo A."/>
            <person name="Mondo S."/>
            <person name="Pangilinan J."/>
            <person name="Riley R."/>
            <person name="Labutti K."/>
            <person name="Andreopoulos B."/>
            <person name="Lipzen A."/>
            <person name="Chen C."/>
            <person name="Yanf M."/>
            <person name="Daum C."/>
            <person name="Ng V."/>
            <person name="Clum A."/>
            <person name="Steindorff A."/>
            <person name="Ohm R."/>
            <person name="Martin F."/>
            <person name="Silar P."/>
            <person name="Natvig D."/>
            <person name="Lalanne C."/>
            <person name="Gautier V."/>
            <person name="Ament-Velasquez S.L."/>
            <person name="Kruys A."/>
            <person name="Hutchinson M.I."/>
            <person name="Powell A.J."/>
            <person name="Barry K."/>
            <person name="Miller A.N."/>
            <person name="Grigoriev I.V."/>
            <person name="Debuchy R."/>
            <person name="Gladieux P."/>
            <person name="Thoren M.H."/>
            <person name="Johannesson H."/>
        </authorList>
    </citation>
    <scope>NUCLEOTIDE SEQUENCE</scope>
    <source>
        <strain evidence="4">SMH4607-1</strain>
    </source>
</reference>
<evidence type="ECO:0000313" key="4">
    <source>
        <dbReference type="EMBL" id="KAK0720573.1"/>
    </source>
</evidence>
<proteinExistence type="predicted"/>
<keyword evidence="5" id="KW-1185">Reference proteome</keyword>
<feature type="compositionally biased region" description="Acidic residues" evidence="2">
    <location>
        <begin position="562"/>
        <end position="571"/>
    </location>
</feature>
<evidence type="ECO:0000259" key="3">
    <source>
        <dbReference type="PROSITE" id="PS50103"/>
    </source>
</evidence>
<feature type="domain" description="C3H1-type" evidence="3">
    <location>
        <begin position="337"/>
        <end position="366"/>
    </location>
</feature>
<sequence>MDYARNPENQGQQGSAHPQTGASRIPGNRLHPAARSLASSNWRLPASSGGPGSASLMAYSAASNPSVGASPALFPTTSPVREHVIAPPQFPYAYGHYWNNMTNEKQLQGVPRDLKGLSGLGNMGRSMSGSGFPDASMGSGNLGMDFSPTNNFPNAGLPNAGFLDAEAMPGGGFMGRDIVAAAGGSNNMERGVTPSQHQTFSSGERAQPYMGIDTSMGMEMASRPHSLPYKQLSTQKHMPDEMYAYCFDRGNGEFTRLIPADMLPPLRDIPAIQNSSTGMKVLPMPMGLGPDGRSSNFEMVSLRQDEPAASTTSSSSKTDIQSHIDSIVASAPSHNAKRTKIYCDKWVHEGVCAFTQQGCKYKHEMPFDKATQHSLGLFHGLPAWWKKHQSELARQQRADDDSDNKPLVVASPSQAGRGGVAIKQEHDGRAETRRFSHGGFPTHAAPCRSDFSTTSARRDMAPPPPNMLHPQPDAMPRGLRVESPDAVRGNSGQWRRFVEESSPVAAHLTVPGPFGPIARPSAAAPARTVPWAKPRPIAAPGPSTSARANNNQFSLLSHLGEIEEEDEEAGEEVGAKAHPEARY</sequence>
<feature type="compositionally biased region" description="Polar residues" evidence="2">
    <location>
        <begin position="7"/>
        <end position="22"/>
    </location>
</feature>
<feature type="region of interest" description="Disordered" evidence="2">
    <location>
        <begin position="1"/>
        <end position="49"/>
    </location>
</feature>
<accession>A0AA40E2U1</accession>
<comment type="caution">
    <text evidence="4">The sequence shown here is derived from an EMBL/GenBank/DDBJ whole genome shotgun (WGS) entry which is preliminary data.</text>
</comment>
<feature type="compositionally biased region" description="Basic and acidic residues" evidence="2">
    <location>
        <begin position="573"/>
        <end position="583"/>
    </location>
</feature>
<feature type="region of interest" description="Disordered" evidence="2">
    <location>
        <begin position="560"/>
        <end position="583"/>
    </location>
</feature>
<name>A0AA40E2U1_9PEZI</name>
<dbReference type="AlphaFoldDB" id="A0AA40E2U1"/>
<dbReference type="GO" id="GO:0008270">
    <property type="term" value="F:zinc ion binding"/>
    <property type="evidence" value="ECO:0007669"/>
    <property type="project" value="UniProtKB-KW"/>
</dbReference>
<keyword evidence="1" id="KW-0863">Zinc-finger</keyword>
<feature type="zinc finger region" description="C3H1-type" evidence="1">
    <location>
        <begin position="337"/>
        <end position="366"/>
    </location>
</feature>
<dbReference type="PROSITE" id="PS50103">
    <property type="entry name" value="ZF_C3H1"/>
    <property type="match status" value="1"/>
</dbReference>
<evidence type="ECO:0000256" key="2">
    <source>
        <dbReference type="SAM" id="MobiDB-lite"/>
    </source>
</evidence>
<feature type="region of interest" description="Disordered" evidence="2">
    <location>
        <begin position="392"/>
        <end position="456"/>
    </location>
</feature>
<gene>
    <name evidence="4" type="ORF">B0H67DRAFT_682471</name>
</gene>
<keyword evidence="1" id="KW-0479">Metal-binding</keyword>
<dbReference type="EMBL" id="JAUKUA010000003">
    <property type="protein sequence ID" value="KAK0720573.1"/>
    <property type="molecule type" value="Genomic_DNA"/>
</dbReference>
<organism evidence="4 5">
    <name type="scientific">Lasiosphaeris hirsuta</name>
    <dbReference type="NCBI Taxonomy" id="260670"/>
    <lineage>
        <taxon>Eukaryota</taxon>
        <taxon>Fungi</taxon>
        <taxon>Dikarya</taxon>
        <taxon>Ascomycota</taxon>
        <taxon>Pezizomycotina</taxon>
        <taxon>Sordariomycetes</taxon>
        <taxon>Sordariomycetidae</taxon>
        <taxon>Sordariales</taxon>
        <taxon>Lasiosphaeriaceae</taxon>
        <taxon>Lasiosphaeris</taxon>
    </lineage>
</organism>